<dbReference type="InterPro" id="IPR021027">
    <property type="entry name" value="Transposase_put_HTH"/>
</dbReference>
<comment type="caution">
    <text evidence="2">The sequence shown here is derived from an EMBL/GenBank/DDBJ whole genome shotgun (WGS) entry which is preliminary data.</text>
</comment>
<protein>
    <recommendedName>
        <fullName evidence="1">Transposase putative helix-turn-helix domain-containing protein</fullName>
    </recommendedName>
</protein>
<dbReference type="AlphaFoldDB" id="A0A243BNJ5"/>
<name>A0A243BNJ5_BACTU</name>
<evidence type="ECO:0000313" key="2">
    <source>
        <dbReference type="EMBL" id="OTY48281.1"/>
    </source>
</evidence>
<evidence type="ECO:0000259" key="1">
    <source>
        <dbReference type="Pfam" id="PF12323"/>
    </source>
</evidence>
<evidence type="ECO:0000313" key="3">
    <source>
        <dbReference type="Proteomes" id="UP000195089"/>
    </source>
</evidence>
<organism evidence="2 3">
    <name type="scientific">Bacillus thuringiensis serovar pingluonsis</name>
    <dbReference type="NCBI Taxonomy" id="180881"/>
    <lineage>
        <taxon>Bacteria</taxon>
        <taxon>Bacillati</taxon>
        <taxon>Bacillota</taxon>
        <taxon>Bacilli</taxon>
        <taxon>Bacillales</taxon>
        <taxon>Bacillaceae</taxon>
        <taxon>Bacillus</taxon>
        <taxon>Bacillus cereus group</taxon>
    </lineage>
</organism>
<dbReference type="Pfam" id="PF12323">
    <property type="entry name" value="HTH_OrfB_IS605"/>
    <property type="match status" value="1"/>
</dbReference>
<accession>A0A243BNJ5</accession>
<sequence>MMVNKANKFHIYLNKVQVTLFNKTIGYSHFVSNPFLSYTIEIR</sequence>
<dbReference type="EMBL" id="NFDL01000014">
    <property type="protein sequence ID" value="OTY48281.1"/>
    <property type="molecule type" value="Genomic_DNA"/>
</dbReference>
<proteinExistence type="predicted"/>
<feature type="domain" description="Transposase putative helix-turn-helix" evidence="1">
    <location>
        <begin position="1"/>
        <end position="41"/>
    </location>
</feature>
<reference evidence="2 3" key="1">
    <citation type="submission" date="2016-10" db="EMBL/GenBank/DDBJ databases">
        <title>Comparative genomics of Bacillus thuringiensis reveals a path to pathogens against multiple invertebrate hosts.</title>
        <authorList>
            <person name="Zheng J."/>
            <person name="Gao Q."/>
            <person name="Liu H."/>
            <person name="Peng D."/>
            <person name="Ruan L."/>
            <person name="Sun M."/>
        </authorList>
    </citation>
    <scope>NUCLEOTIDE SEQUENCE [LARGE SCALE GENOMIC DNA]</scope>
    <source>
        <strain evidence="2">BGSC 4BX1</strain>
    </source>
</reference>
<dbReference type="Proteomes" id="UP000195089">
    <property type="component" value="Unassembled WGS sequence"/>
</dbReference>
<gene>
    <name evidence="2" type="ORF">BK742_03880</name>
</gene>